<keyword evidence="2" id="KW-1185">Reference proteome</keyword>
<dbReference type="RefSeq" id="WP_072934898.1">
    <property type="nucleotide sequence ID" value="NZ_FQUG01000003.1"/>
</dbReference>
<dbReference type="STRING" id="1123243.SAMN02745190_00799"/>
<accession>A0A1M4UW34</accession>
<protein>
    <submittedName>
        <fullName evidence="1">Uncharacterized protein</fullName>
    </submittedName>
</protein>
<name>A0A1M4UW34_9FIRM</name>
<dbReference type="AlphaFoldDB" id="A0A1M4UW34"/>
<dbReference type="Proteomes" id="UP000184404">
    <property type="component" value="Unassembled WGS sequence"/>
</dbReference>
<proteinExistence type="predicted"/>
<reference evidence="1 2" key="1">
    <citation type="submission" date="2016-11" db="EMBL/GenBank/DDBJ databases">
        <authorList>
            <person name="Jaros S."/>
            <person name="Januszkiewicz K."/>
            <person name="Wedrychowicz H."/>
        </authorList>
    </citation>
    <scope>NUCLEOTIDE SEQUENCE [LARGE SCALE GENOMIC DNA]</scope>
    <source>
        <strain evidence="1 2">DSM 10502</strain>
    </source>
</reference>
<evidence type="ECO:0000313" key="2">
    <source>
        <dbReference type="Proteomes" id="UP000184404"/>
    </source>
</evidence>
<organism evidence="1 2">
    <name type="scientific">Schwartzia succinivorans DSM 10502</name>
    <dbReference type="NCBI Taxonomy" id="1123243"/>
    <lineage>
        <taxon>Bacteria</taxon>
        <taxon>Bacillati</taxon>
        <taxon>Bacillota</taxon>
        <taxon>Negativicutes</taxon>
        <taxon>Selenomonadales</taxon>
        <taxon>Selenomonadaceae</taxon>
        <taxon>Schwartzia</taxon>
    </lineage>
</organism>
<sequence length="159" mass="17876">MKIEYVDKGSCSLCGGGTELVEIEWGKSDIEPMLMCAACRDELMKQMQAAEKEAPQCSEDGYPPLTAAIAAEAAGMTEEEFDEKYLTDTIDRVVFEFVRGYGRLELDGQAMTMMVLMLEDVSEEEISKHLSRLVERGIIYKVQGKKDWYGADYPFSDDI</sequence>
<dbReference type="EMBL" id="FQUG01000003">
    <property type="protein sequence ID" value="SHE60904.1"/>
    <property type="molecule type" value="Genomic_DNA"/>
</dbReference>
<evidence type="ECO:0000313" key="1">
    <source>
        <dbReference type="EMBL" id="SHE60904.1"/>
    </source>
</evidence>
<gene>
    <name evidence="1" type="ORF">SAMN02745190_00799</name>
</gene>